<dbReference type="Gene3D" id="3.40.50.970">
    <property type="match status" value="1"/>
</dbReference>
<name>A0A1F2PK91_9FIRM</name>
<dbReference type="RefSeq" id="WP_070370110.1">
    <property type="nucleotide sequence ID" value="NZ_CP097897.1"/>
</dbReference>
<dbReference type="Pfam" id="PF00456">
    <property type="entry name" value="Transketolase_N"/>
    <property type="match status" value="1"/>
</dbReference>
<evidence type="ECO:0000313" key="2">
    <source>
        <dbReference type="EMBL" id="OFV71783.1"/>
    </source>
</evidence>
<comment type="caution">
    <text evidence="2">The sequence shown here is derived from an EMBL/GenBank/DDBJ whole genome shotgun (WGS) entry which is preliminary data.</text>
</comment>
<evidence type="ECO:0000259" key="1">
    <source>
        <dbReference type="Pfam" id="PF00456"/>
    </source>
</evidence>
<dbReference type="PANTHER" id="PTHR47514:SF2">
    <property type="entry name" value="TRANSKETOLASE"/>
    <property type="match status" value="1"/>
</dbReference>
<evidence type="ECO:0000313" key="3">
    <source>
        <dbReference type="Proteomes" id="UP000176244"/>
    </source>
</evidence>
<dbReference type="CDD" id="cd02012">
    <property type="entry name" value="TPP_TK"/>
    <property type="match status" value="1"/>
</dbReference>
<organism evidence="2 3">
    <name type="scientific">Acetobacterium wieringae</name>
    <dbReference type="NCBI Taxonomy" id="52694"/>
    <lineage>
        <taxon>Bacteria</taxon>
        <taxon>Bacillati</taxon>
        <taxon>Bacillota</taxon>
        <taxon>Clostridia</taxon>
        <taxon>Eubacteriales</taxon>
        <taxon>Eubacteriaceae</taxon>
        <taxon>Acetobacterium</taxon>
    </lineage>
</organism>
<proteinExistence type="predicted"/>
<dbReference type="AlphaFoldDB" id="A0A1F2PK91"/>
<dbReference type="InterPro" id="IPR005474">
    <property type="entry name" value="Transketolase_N"/>
</dbReference>
<protein>
    <submittedName>
        <fullName evidence="2">Transketolase</fullName>
        <ecNumber evidence="2">2.2.1.1</ecNumber>
    </submittedName>
</protein>
<dbReference type="InterPro" id="IPR029061">
    <property type="entry name" value="THDP-binding"/>
</dbReference>
<gene>
    <name evidence="2" type="primary">tkt</name>
    <name evidence="2" type="ORF">ACWI_07560</name>
</gene>
<reference evidence="2 3" key="1">
    <citation type="submission" date="2015-09" db="EMBL/GenBank/DDBJ databases">
        <title>Genome sequence of Acetobacterium wieringae DSM 1911.</title>
        <authorList>
            <person name="Poehlein A."/>
            <person name="Bengelsdorf F.R."/>
            <person name="Schiel-Bengelsdorf B."/>
            <person name="Duerre P."/>
            <person name="Daniel R."/>
        </authorList>
    </citation>
    <scope>NUCLEOTIDE SEQUENCE [LARGE SCALE GENOMIC DNA]</scope>
    <source>
        <strain evidence="2 3">DSM 1911</strain>
    </source>
</reference>
<dbReference type="OrthoDB" id="8732661at2"/>
<dbReference type="PANTHER" id="PTHR47514">
    <property type="entry name" value="TRANSKETOLASE N-TERMINAL SECTION-RELATED"/>
    <property type="match status" value="1"/>
</dbReference>
<dbReference type="Proteomes" id="UP000176244">
    <property type="component" value="Unassembled WGS sequence"/>
</dbReference>
<keyword evidence="2" id="KW-0808">Transferase</keyword>
<dbReference type="EC" id="2.2.1.1" evidence="2"/>
<feature type="domain" description="Transketolase N-terminal" evidence="1">
    <location>
        <begin position="12"/>
        <end position="261"/>
    </location>
</feature>
<dbReference type="GO" id="GO:0004802">
    <property type="term" value="F:transketolase activity"/>
    <property type="evidence" value="ECO:0007669"/>
    <property type="project" value="UniProtKB-EC"/>
</dbReference>
<accession>A0A1F2PK91</accession>
<dbReference type="STRING" id="52694.ACWI_07560"/>
<dbReference type="SUPFAM" id="SSF52518">
    <property type="entry name" value="Thiamin diphosphate-binding fold (THDP-binding)"/>
    <property type="match status" value="1"/>
</dbReference>
<dbReference type="EMBL" id="LKEU01000015">
    <property type="protein sequence ID" value="OFV71783.1"/>
    <property type="molecule type" value="Genomic_DNA"/>
</dbReference>
<sequence length="281" mass="30856">MQVESIEKKAFNIRKHIVQTVINNGDGHAGPSLSCTDILATLYFGIMDIKVDEPKCPNRDRFVLSAGHKCLALYGTLIEMGFEVADVMDTYNKLGSKVPGHPDMKKFGGVDFSSGALGHGLPIGSGMALSAKLKGEKQRVFVLMGDGEQGEGSNWEAAMFASHHCLDNLVGIIDRNGLQINGSTREVLDTRDLREKYASFGWSVKVVDGHNIEELLNTFQSLPFQKGKPSMVITNTIKSKGMPFAEGNVKYHHWNPGKDSCESKEAQEALEHYAKEKGWAI</sequence>